<name>A0A1R2CW75_9CILI</name>
<reference evidence="1 2" key="1">
    <citation type="submission" date="2016-11" db="EMBL/GenBank/DDBJ databases">
        <title>The macronuclear genome of Stentor coeruleus: a giant cell with tiny introns.</title>
        <authorList>
            <person name="Slabodnick M."/>
            <person name="Ruby J.G."/>
            <person name="Reiff S.B."/>
            <person name="Swart E.C."/>
            <person name="Gosai S."/>
            <person name="Prabakaran S."/>
            <person name="Witkowska E."/>
            <person name="Larue G.E."/>
            <person name="Fisher S."/>
            <person name="Freeman R.M."/>
            <person name="Gunawardena J."/>
            <person name="Chu W."/>
            <person name="Stover N.A."/>
            <person name="Gregory B.D."/>
            <person name="Nowacki M."/>
            <person name="Derisi J."/>
            <person name="Roy S.W."/>
            <person name="Marshall W.F."/>
            <person name="Sood P."/>
        </authorList>
    </citation>
    <scope>NUCLEOTIDE SEQUENCE [LARGE SCALE GENOMIC DNA]</scope>
    <source>
        <strain evidence="1">WM001</strain>
    </source>
</reference>
<dbReference type="Proteomes" id="UP000187209">
    <property type="component" value="Unassembled WGS sequence"/>
</dbReference>
<accession>A0A1R2CW75</accession>
<protein>
    <submittedName>
        <fullName evidence="1">Uncharacterized protein</fullName>
    </submittedName>
</protein>
<gene>
    <name evidence="1" type="ORF">SteCoe_3841</name>
</gene>
<dbReference type="EMBL" id="MPUH01000046">
    <property type="protein sequence ID" value="OMJ93259.1"/>
    <property type="molecule type" value="Genomic_DNA"/>
</dbReference>
<organism evidence="1 2">
    <name type="scientific">Stentor coeruleus</name>
    <dbReference type="NCBI Taxonomy" id="5963"/>
    <lineage>
        <taxon>Eukaryota</taxon>
        <taxon>Sar</taxon>
        <taxon>Alveolata</taxon>
        <taxon>Ciliophora</taxon>
        <taxon>Postciliodesmatophora</taxon>
        <taxon>Heterotrichea</taxon>
        <taxon>Heterotrichida</taxon>
        <taxon>Stentoridae</taxon>
        <taxon>Stentor</taxon>
    </lineage>
</organism>
<comment type="caution">
    <text evidence="1">The sequence shown here is derived from an EMBL/GenBank/DDBJ whole genome shotgun (WGS) entry which is preliminary data.</text>
</comment>
<evidence type="ECO:0000313" key="1">
    <source>
        <dbReference type="EMBL" id="OMJ93259.1"/>
    </source>
</evidence>
<keyword evidence="2" id="KW-1185">Reference proteome</keyword>
<dbReference type="AlphaFoldDB" id="A0A1R2CW75"/>
<sequence>MVTAERNSISIPQFKDFSEVLVISRDDLSLYFSLGYCLLCSFIRLKSHPESLQFFKTQLYIKIKELEPYATHLNVITQLEQYKSLVDHFDRIPRTDCILSLNSWITTADVITSLYHMGYLMLYQSANSYGFTLDPDNSNQMVKVFTHFSENLSVCLRIIWEDNHYTYSQTNTWGVYFNLYYFKEKHSYGVLIHNMEKDYDNNPDSKINIRQDPFMRIDLIKDEIKESVNQGVYDYRKHLMNFKQVTSSEVSNLLSIMAKVIKDENIYSPEVYAAFQVVNSKLPDICFIEGLKELSTINDPYCLEHHLPINMILGCRKKHCQFCVFKIIKEQFTVSNFKVACPCGETFIPPKDIDVYKKSADYQAFKKFYMKAG</sequence>
<proteinExistence type="predicted"/>
<evidence type="ECO:0000313" key="2">
    <source>
        <dbReference type="Proteomes" id="UP000187209"/>
    </source>
</evidence>